<comment type="caution">
    <text evidence="1">The sequence shown here is derived from an EMBL/GenBank/DDBJ whole genome shotgun (WGS) entry which is preliminary data.</text>
</comment>
<evidence type="ECO:0000313" key="2">
    <source>
        <dbReference type="Proteomes" id="UP000292052"/>
    </source>
</evidence>
<name>A0A482VIT4_ASBVE</name>
<dbReference type="STRING" id="1661398.A0A482VIT4"/>
<accession>A0A482VIT4</accession>
<dbReference type="AlphaFoldDB" id="A0A482VIT4"/>
<proteinExistence type="predicted"/>
<sequence length="76" mass="8688">MKKYFNDRQKSSSLVMGMHVDSEKKVSMLRSKDIIDVINDLKVEEEQSLEIRIDIVVNSTGERAINAFFEKAIGVL</sequence>
<reference evidence="1 2" key="1">
    <citation type="submission" date="2017-03" db="EMBL/GenBank/DDBJ databases">
        <title>Genome of the blue death feigning beetle - Asbolus verrucosus.</title>
        <authorList>
            <person name="Rider S.D."/>
        </authorList>
    </citation>
    <scope>NUCLEOTIDE SEQUENCE [LARGE SCALE GENOMIC DNA]</scope>
    <source>
        <strain evidence="1">Butters</strain>
        <tissue evidence="1">Head and leg muscle</tissue>
    </source>
</reference>
<gene>
    <name evidence="1" type="ORF">BDFB_010940</name>
</gene>
<keyword evidence="2" id="KW-1185">Reference proteome</keyword>
<dbReference type="Proteomes" id="UP000292052">
    <property type="component" value="Unassembled WGS sequence"/>
</dbReference>
<evidence type="ECO:0000313" key="1">
    <source>
        <dbReference type="EMBL" id="RZC32752.1"/>
    </source>
</evidence>
<protein>
    <submittedName>
        <fullName evidence="1">Uncharacterized protein</fullName>
    </submittedName>
</protein>
<dbReference type="EMBL" id="QDEB01094863">
    <property type="protein sequence ID" value="RZC32752.1"/>
    <property type="molecule type" value="Genomic_DNA"/>
</dbReference>
<organism evidence="1 2">
    <name type="scientific">Asbolus verrucosus</name>
    <name type="common">Desert ironclad beetle</name>
    <dbReference type="NCBI Taxonomy" id="1661398"/>
    <lineage>
        <taxon>Eukaryota</taxon>
        <taxon>Metazoa</taxon>
        <taxon>Ecdysozoa</taxon>
        <taxon>Arthropoda</taxon>
        <taxon>Hexapoda</taxon>
        <taxon>Insecta</taxon>
        <taxon>Pterygota</taxon>
        <taxon>Neoptera</taxon>
        <taxon>Endopterygota</taxon>
        <taxon>Coleoptera</taxon>
        <taxon>Polyphaga</taxon>
        <taxon>Cucujiformia</taxon>
        <taxon>Tenebrionidae</taxon>
        <taxon>Pimeliinae</taxon>
        <taxon>Asbolus</taxon>
    </lineage>
</organism>